<dbReference type="EMBL" id="JAETXL010000014">
    <property type="protein sequence ID" value="MBL6280045.1"/>
    <property type="molecule type" value="Genomic_DNA"/>
</dbReference>
<gene>
    <name evidence="1" type="ORF">JMF97_28185</name>
</gene>
<keyword evidence="2" id="KW-1185">Reference proteome</keyword>
<dbReference type="Proteomes" id="UP000661193">
    <property type="component" value="Unassembled WGS sequence"/>
</dbReference>
<evidence type="ECO:0000313" key="1">
    <source>
        <dbReference type="EMBL" id="MBL6280045.1"/>
    </source>
</evidence>
<evidence type="ECO:0000313" key="2">
    <source>
        <dbReference type="Proteomes" id="UP000661193"/>
    </source>
</evidence>
<accession>A0ABS1UYQ9</accession>
<proteinExistence type="predicted"/>
<organism evidence="1 2">
    <name type="scientific">Micromonospora fiedleri</name>
    <dbReference type="NCBI Taxonomy" id="1157498"/>
    <lineage>
        <taxon>Bacteria</taxon>
        <taxon>Bacillati</taxon>
        <taxon>Actinomycetota</taxon>
        <taxon>Actinomycetes</taxon>
        <taxon>Micromonosporales</taxon>
        <taxon>Micromonosporaceae</taxon>
        <taxon>Micromonospora</taxon>
    </lineage>
</organism>
<reference evidence="1 2" key="1">
    <citation type="submission" date="2021-01" db="EMBL/GenBank/DDBJ databases">
        <title>Genome sequencing of Micromonospora fiedleri MG-37.</title>
        <authorList>
            <person name="Moreland P.E.J."/>
            <person name="Stach J.E.M."/>
        </authorList>
    </citation>
    <scope>NUCLEOTIDE SEQUENCE [LARGE SCALE GENOMIC DNA]</scope>
    <source>
        <strain evidence="1 2">MG-37</strain>
    </source>
</reference>
<protein>
    <submittedName>
        <fullName evidence="1">Uncharacterized protein</fullName>
    </submittedName>
</protein>
<comment type="caution">
    <text evidence="1">The sequence shown here is derived from an EMBL/GenBank/DDBJ whole genome shotgun (WGS) entry which is preliminary data.</text>
</comment>
<sequence>MGSVVLGIGKFLSAVLCRALNARYFVTVAPAHRAELPDVGRELLAVAEAAGLTAYQCEAHHILYQAALAEADFDRARHHVDRAIEEATTGQLGLILAVM</sequence>
<name>A0ABS1UYQ9_9ACTN</name>